<protein>
    <submittedName>
        <fullName evidence="2">Uncharacterized protein</fullName>
    </submittedName>
</protein>
<gene>
    <name evidence="1" type="ORF">M0R45_001051</name>
    <name evidence="2" type="ORF">M0R45_018354</name>
</gene>
<organism evidence="2 3">
    <name type="scientific">Rubus argutus</name>
    <name type="common">Southern blackberry</name>
    <dbReference type="NCBI Taxonomy" id="59490"/>
    <lineage>
        <taxon>Eukaryota</taxon>
        <taxon>Viridiplantae</taxon>
        <taxon>Streptophyta</taxon>
        <taxon>Embryophyta</taxon>
        <taxon>Tracheophyta</taxon>
        <taxon>Spermatophyta</taxon>
        <taxon>Magnoliopsida</taxon>
        <taxon>eudicotyledons</taxon>
        <taxon>Gunneridae</taxon>
        <taxon>Pentapetalae</taxon>
        <taxon>rosids</taxon>
        <taxon>fabids</taxon>
        <taxon>Rosales</taxon>
        <taxon>Rosaceae</taxon>
        <taxon>Rosoideae</taxon>
        <taxon>Rosoideae incertae sedis</taxon>
        <taxon>Rubus</taxon>
    </lineage>
</organism>
<dbReference type="AlphaFoldDB" id="A0AAW1X2G4"/>
<evidence type="ECO:0000313" key="2">
    <source>
        <dbReference type="EMBL" id="KAK9931058.1"/>
    </source>
</evidence>
<dbReference type="Proteomes" id="UP001457282">
    <property type="component" value="Unassembled WGS sequence"/>
</dbReference>
<dbReference type="EMBL" id="JBEDUW010000004">
    <property type="protein sequence ID" value="KAK9931058.1"/>
    <property type="molecule type" value="Genomic_DNA"/>
</dbReference>
<evidence type="ECO:0000313" key="1">
    <source>
        <dbReference type="EMBL" id="KAK9903691.1"/>
    </source>
</evidence>
<sequence length="101" mass="10509">MTPISLSAITATINAVKNSCSSAPQHAQTTIPALVLFGPEPPQSSIAPPHFLCGVVLCPIILQFQRRTAQPVPNSLRAQAHAAGVILPKLDCSTCAQLSPS</sequence>
<keyword evidence="3" id="KW-1185">Reference proteome</keyword>
<dbReference type="EMBL" id="JBEDUW010000220">
    <property type="protein sequence ID" value="KAK9903691.1"/>
    <property type="molecule type" value="Genomic_DNA"/>
</dbReference>
<evidence type="ECO:0000313" key="3">
    <source>
        <dbReference type="Proteomes" id="UP001457282"/>
    </source>
</evidence>
<accession>A0AAW1X2G4</accession>
<name>A0AAW1X2G4_RUBAR</name>
<proteinExistence type="predicted"/>
<comment type="caution">
    <text evidence="2">The sequence shown here is derived from an EMBL/GenBank/DDBJ whole genome shotgun (WGS) entry which is preliminary data.</text>
</comment>
<reference evidence="2 3" key="1">
    <citation type="journal article" date="2023" name="G3 (Bethesda)">
        <title>A chromosome-length genome assembly and annotation of blackberry (Rubus argutus, cv. 'Hillquist').</title>
        <authorList>
            <person name="Bruna T."/>
            <person name="Aryal R."/>
            <person name="Dudchenko O."/>
            <person name="Sargent D.J."/>
            <person name="Mead D."/>
            <person name="Buti M."/>
            <person name="Cavallini A."/>
            <person name="Hytonen T."/>
            <person name="Andres J."/>
            <person name="Pham M."/>
            <person name="Weisz D."/>
            <person name="Mascagni F."/>
            <person name="Usai G."/>
            <person name="Natali L."/>
            <person name="Bassil N."/>
            <person name="Fernandez G.E."/>
            <person name="Lomsadze A."/>
            <person name="Armour M."/>
            <person name="Olukolu B."/>
            <person name="Poorten T."/>
            <person name="Britton C."/>
            <person name="Davik J."/>
            <person name="Ashrafi H."/>
            <person name="Aiden E.L."/>
            <person name="Borodovsky M."/>
            <person name="Worthington M."/>
        </authorList>
    </citation>
    <scope>NUCLEOTIDE SEQUENCE [LARGE SCALE GENOMIC DNA]</scope>
    <source>
        <strain evidence="2">PI 553951</strain>
    </source>
</reference>